<proteinExistence type="predicted"/>
<sequence>MPFFNDFSKGGYFIHELLLPFVIKNKRH</sequence>
<organism evidence="1 2">
    <name type="scientific">Eubacterium callanderi</name>
    <dbReference type="NCBI Taxonomy" id="53442"/>
    <lineage>
        <taxon>Bacteria</taxon>
        <taxon>Bacillati</taxon>
        <taxon>Bacillota</taxon>
        <taxon>Clostridia</taxon>
        <taxon>Eubacteriales</taxon>
        <taxon>Eubacteriaceae</taxon>
        <taxon>Eubacterium</taxon>
    </lineage>
</organism>
<dbReference type="KEGG" id="elm:ELI_3945"/>
<reference evidence="1 2" key="2">
    <citation type="journal article" date="2011" name="J. Bacteriol.">
        <title>Complete genome sequence of a carbon monoxide-utilizing acetogen, Eubacterium limosum KIST612.</title>
        <authorList>
            <person name="Roh H."/>
            <person name="Ko H.J."/>
            <person name="Kim D."/>
            <person name="Choi D.G."/>
            <person name="Park S."/>
            <person name="Kim S."/>
            <person name="Chang I.S."/>
            <person name="Choi I.G."/>
        </authorList>
    </citation>
    <scope>NUCLEOTIDE SEQUENCE [LARGE SCALE GENOMIC DNA]</scope>
    <source>
        <strain evidence="1 2">KIST612</strain>
    </source>
</reference>
<gene>
    <name evidence="1" type="ordered locus">ELI_3945</name>
</gene>
<protein>
    <submittedName>
        <fullName evidence="1">Uncharacterized protein</fullName>
    </submittedName>
</protein>
<dbReference type="EMBL" id="CP002273">
    <property type="protein sequence ID" value="ADO38889.1"/>
    <property type="molecule type" value="Genomic_DNA"/>
</dbReference>
<evidence type="ECO:0000313" key="1">
    <source>
        <dbReference type="EMBL" id="ADO38889.1"/>
    </source>
</evidence>
<name>E3GGT4_9FIRM</name>
<accession>E3GGT4</accession>
<dbReference type="HOGENOM" id="CLU_3412548_0_0_9"/>
<reference key="1">
    <citation type="submission" date="2010-09" db="EMBL/GenBank/DDBJ databases">
        <authorList>
            <person name="Roh H."/>
            <person name="Ko H.-J."/>
            <person name="Kim D."/>
            <person name="Choi D.G."/>
            <person name="Park S."/>
            <person name="Kim S."/>
            <person name="Kim K.H."/>
            <person name="Chang I.S."/>
            <person name="Choi I.-G."/>
        </authorList>
    </citation>
    <scope>NUCLEOTIDE SEQUENCE</scope>
    <source>
        <strain>KIST612</strain>
    </source>
</reference>
<keyword evidence="2" id="KW-1185">Reference proteome</keyword>
<dbReference type="AlphaFoldDB" id="E3GGT4"/>
<dbReference type="Proteomes" id="UP000006873">
    <property type="component" value="Chromosome"/>
</dbReference>
<evidence type="ECO:0000313" key="2">
    <source>
        <dbReference type="Proteomes" id="UP000006873"/>
    </source>
</evidence>